<feature type="domain" description="Glycosyltransferase 2-like" evidence="1">
    <location>
        <begin position="21"/>
        <end position="167"/>
    </location>
</feature>
<accession>A0A7C4NJR1</accession>
<dbReference type="GO" id="GO:0016740">
    <property type="term" value="F:transferase activity"/>
    <property type="evidence" value="ECO:0007669"/>
    <property type="project" value="UniProtKB-KW"/>
</dbReference>
<dbReference type="SUPFAM" id="SSF53448">
    <property type="entry name" value="Nucleotide-diphospho-sugar transferases"/>
    <property type="match status" value="1"/>
</dbReference>
<dbReference type="EMBL" id="DTCK01000019">
    <property type="protein sequence ID" value="HGQ35701.1"/>
    <property type="molecule type" value="Genomic_DNA"/>
</dbReference>
<dbReference type="CDD" id="cd00761">
    <property type="entry name" value="Glyco_tranf_GTA_type"/>
    <property type="match status" value="1"/>
</dbReference>
<proteinExistence type="predicted"/>
<gene>
    <name evidence="3" type="ORF">ENU08_00320</name>
    <name evidence="2" type="ORF">ENU41_03370</name>
</gene>
<dbReference type="EMBL" id="DTBD01000004">
    <property type="protein sequence ID" value="HGQ63685.1"/>
    <property type="molecule type" value="Genomic_DNA"/>
</dbReference>
<sequence>MVVLSFITKNTITRLKDLPITLYDVLYSTLQIPYKTIILIDDSKDNTVTLFKKWCDANNKELVVSRSNLYGYYKPTRATARQTAIDIFLYNFSDEFLMFVDDDCVLNNGWWKWLEENKVLEDPAVGEVWGIDYVFRKARQEFLELISKESSTMHIDGFEYRGGTHDTIFRRKAIEGIKIPSELHVYEDGWLHHYVVCKGYKYIINPIGVVHYQPFRIKSIKDILEHYYLEINLGLKYGIIDMTLRKQFEEHIIKSFIGILGPVVGFPLHLYVNIKYDGFKEGFLRTLNEQLSKMVIRWHILKLKLRRYSVPQNICSIIEEYYGGGK</sequence>
<protein>
    <submittedName>
        <fullName evidence="3">Glycosyltransferase</fullName>
    </submittedName>
</protein>
<evidence type="ECO:0000259" key="1">
    <source>
        <dbReference type="Pfam" id="PF00535"/>
    </source>
</evidence>
<name>A0A7C4NJR1_9CREN</name>
<keyword evidence="3" id="KW-0808">Transferase</keyword>
<evidence type="ECO:0000313" key="3">
    <source>
        <dbReference type="EMBL" id="HGQ63685.1"/>
    </source>
</evidence>
<evidence type="ECO:0000313" key="2">
    <source>
        <dbReference type="EMBL" id="HGQ35701.1"/>
    </source>
</evidence>
<dbReference type="InterPro" id="IPR001173">
    <property type="entry name" value="Glyco_trans_2-like"/>
</dbReference>
<comment type="caution">
    <text evidence="3">The sequence shown here is derived from an EMBL/GenBank/DDBJ whole genome shotgun (WGS) entry which is preliminary data.</text>
</comment>
<dbReference type="Gene3D" id="3.90.550.10">
    <property type="entry name" value="Spore Coat Polysaccharide Biosynthesis Protein SpsA, Chain A"/>
    <property type="match status" value="1"/>
</dbReference>
<dbReference type="AlphaFoldDB" id="A0A7C4NJR1"/>
<reference evidence="3" key="1">
    <citation type="journal article" date="2020" name="mSystems">
        <title>Genome- and Community-Level Interaction Insights into Carbon Utilization and Element Cycling Functions of Hydrothermarchaeota in Hydrothermal Sediment.</title>
        <authorList>
            <person name="Zhou Z."/>
            <person name="Liu Y."/>
            <person name="Xu W."/>
            <person name="Pan J."/>
            <person name="Luo Z.H."/>
            <person name="Li M."/>
        </authorList>
    </citation>
    <scope>NUCLEOTIDE SEQUENCE [LARGE SCALE GENOMIC DNA]</scope>
    <source>
        <strain evidence="3">SpSt-637</strain>
        <strain evidence="2">SpSt-667</strain>
    </source>
</reference>
<dbReference type="Pfam" id="PF00535">
    <property type="entry name" value="Glycos_transf_2"/>
    <property type="match status" value="1"/>
</dbReference>
<dbReference type="InterPro" id="IPR029044">
    <property type="entry name" value="Nucleotide-diphossugar_trans"/>
</dbReference>
<organism evidence="3">
    <name type="scientific">Ignisphaera aggregans</name>
    <dbReference type="NCBI Taxonomy" id="334771"/>
    <lineage>
        <taxon>Archaea</taxon>
        <taxon>Thermoproteota</taxon>
        <taxon>Thermoprotei</taxon>
        <taxon>Desulfurococcales</taxon>
        <taxon>Desulfurococcaceae</taxon>
        <taxon>Ignisphaera</taxon>
    </lineage>
</organism>